<evidence type="ECO:0000313" key="1">
    <source>
        <dbReference type="EnsemblMetazoa" id="GPAI039162-PA"/>
    </source>
</evidence>
<dbReference type="InterPro" id="IPR038602">
    <property type="entry name" value="Mite_allergen_7_sf"/>
</dbReference>
<sequence>MLSPNPKGDSRLSTALELEYEDVAQVLGRHGVDTGCWGPGHEGCQQTLLHRAINKNKESSAIFLIRSQCDLDSPRQPGPNGERRRWRRINDIMTLHNCPCTSKDMSVFAVSKFDSSSIMNTVNIRTRGAIYVRKRRDNDQDDVKWSIINEEVDTVVPLVLQHLKKMRVEHLLLPDIKENISVTPLVLTYNTGIYLTNGIAYNLAGINRFGRAYMTYENGAFLVRFYLNVRNLQFEYDFLLKLLALEGHGKVIGSLEDTLVYMDLGIDVKSLKIIVYDFRVVNFRNIQVQLNEARFIRDLSGYILTPLTKLFKESITTSISDNLKEQMQMVMDDFNNGDPLELQKFVKQVLGGLTGNQNHTQ</sequence>
<reference evidence="1" key="2">
    <citation type="submission" date="2020-05" db="UniProtKB">
        <authorList>
            <consortium name="EnsemblMetazoa"/>
        </authorList>
    </citation>
    <scope>IDENTIFICATION</scope>
    <source>
        <strain evidence="1">IAEA</strain>
    </source>
</reference>
<dbReference type="Gene3D" id="3.15.10.50">
    <property type="match status" value="1"/>
</dbReference>
<name>A0A1B0AA70_GLOPL</name>
<keyword evidence="2" id="KW-1185">Reference proteome</keyword>
<dbReference type="Proteomes" id="UP000092445">
    <property type="component" value="Unassembled WGS sequence"/>
</dbReference>
<dbReference type="VEuPathDB" id="VectorBase:GPAI039162"/>
<dbReference type="Pfam" id="PF16984">
    <property type="entry name" value="Grp7_allergen"/>
    <property type="match status" value="1"/>
</dbReference>
<dbReference type="AlphaFoldDB" id="A0A1B0AA70"/>
<reference evidence="2" key="1">
    <citation type="submission" date="2014-03" db="EMBL/GenBank/DDBJ databases">
        <authorList>
            <person name="Aksoy S."/>
            <person name="Warren W."/>
            <person name="Wilson R.K."/>
        </authorList>
    </citation>
    <scope>NUCLEOTIDE SEQUENCE [LARGE SCALE GENOMIC DNA]</scope>
    <source>
        <strain evidence="2">IAEA</strain>
    </source>
</reference>
<dbReference type="InterPro" id="IPR020234">
    <property type="entry name" value="Mite_allergen_group-7"/>
</dbReference>
<dbReference type="STRING" id="7398.A0A1B0AA70"/>
<organism evidence="1 2">
    <name type="scientific">Glossina pallidipes</name>
    <name type="common">Tsetse fly</name>
    <dbReference type="NCBI Taxonomy" id="7398"/>
    <lineage>
        <taxon>Eukaryota</taxon>
        <taxon>Metazoa</taxon>
        <taxon>Ecdysozoa</taxon>
        <taxon>Arthropoda</taxon>
        <taxon>Hexapoda</taxon>
        <taxon>Insecta</taxon>
        <taxon>Pterygota</taxon>
        <taxon>Neoptera</taxon>
        <taxon>Endopterygota</taxon>
        <taxon>Diptera</taxon>
        <taxon>Brachycera</taxon>
        <taxon>Muscomorpha</taxon>
        <taxon>Hippoboscoidea</taxon>
        <taxon>Glossinidae</taxon>
        <taxon>Glossina</taxon>
    </lineage>
</organism>
<protein>
    <submittedName>
        <fullName evidence="1">Uncharacterized protein</fullName>
    </submittedName>
</protein>
<evidence type="ECO:0000313" key="2">
    <source>
        <dbReference type="Proteomes" id="UP000092445"/>
    </source>
</evidence>
<accession>A0A1B0AA70</accession>
<dbReference type="EnsemblMetazoa" id="GPAI039162-RA">
    <property type="protein sequence ID" value="GPAI039162-PA"/>
    <property type="gene ID" value="GPAI039162"/>
</dbReference>
<proteinExistence type="predicted"/>